<proteinExistence type="predicted"/>
<accession>A0ABD3HQR1</accession>
<evidence type="ECO:0000313" key="2">
    <source>
        <dbReference type="EMBL" id="KAL3692605.1"/>
    </source>
</evidence>
<dbReference type="EMBL" id="JBJQOH010000003">
    <property type="protein sequence ID" value="KAL3692605.1"/>
    <property type="molecule type" value="Genomic_DNA"/>
</dbReference>
<name>A0ABD3HQR1_9MARC</name>
<protein>
    <submittedName>
        <fullName evidence="2">Uncharacterized protein</fullName>
    </submittedName>
</protein>
<sequence>MIRQEELTAEAPFEENETPKPPAENVVSGWSPGNVDCEADSPGYTAYSPEYVPNGPLAKRSESEAIRASSGRRIEVLVMASTDPEDEEARLRAVGGDEASKFRVRLRDDIELQLESATAKLFNAESHIVKALYDGNNELAKREIYDAHGKSQDARCHIRRAMQLVNHVLAPEDDTLDGRWKKKFGELEADGEASAMEIVEDLCKCDETNLSVPGCLVHDDQGKLR</sequence>
<feature type="region of interest" description="Disordered" evidence="1">
    <location>
        <begin position="1"/>
        <end position="34"/>
    </location>
</feature>
<reference evidence="2 3" key="1">
    <citation type="submission" date="2024-09" db="EMBL/GenBank/DDBJ databases">
        <title>Chromosome-scale assembly of Riccia sorocarpa.</title>
        <authorList>
            <person name="Paukszto L."/>
        </authorList>
    </citation>
    <scope>NUCLEOTIDE SEQUENCE [LARGE SCALE GENOMIC DNA]</scope>
    <source>
        <strain evidence="2">LP-2024</strain>
        <tissue evidence="2">Aerial parts of the thallus</tissue>
    </source>
</reference>
<keyword evidence="3" id="KW-1185">Reference proteome</keyword>
<organism evidence="2 3">
    <name type="scientific">Riccia sorocarpa</name>
    <dbReference type="NCBI Taxonomy" id="122646"/>
    <lineage>
        <taxon>Eukaryota</taxon>
        <taxon>Viridiplantae</taxon>
        <taxon>Streptophyta</taxon>
        <taxon>Embryophyta</taxon>
        <taxon>Marchantiophyta</taxon>
        <taxon>Marchantiopsida</taxon>
        <taxon>Marchantiidae</taxon>
        <taxon>Marchantiales</taxon>
        <taxon>Ricciaceae</taxon>
        <taxon>Riccia</taxon>
    </lineage>
</organism>
<evidence type="ECO:0000313" key="3">
    <source>
        <dbReference type="Proteomes" id="UP001633002"/>
    </source>
</evidence>
<dbReference type="Proteomes" id="UP001633002">
    <property type="component" value="Unassembled WGS sequence"/>
</dbReference>
<evidence type="ECO:0000256" key="1">
    <source>
        <dbReference type="SAM" id="MobiDB-lite"/>
    </source>
</evidence>
<comment type="caution">
    <text evidence="2">The sequence shown here is derived from an EMBL/GenBank/DDBJ whole genome shotgun (WGS) entry which is preliminary data.</text>
</comment>
<gene>
    <name evidence="2" type="ORF">R1sor_006256</name>
</gene>
<dbReference type="AlphaFoldDB" id="A0ABD3HQR1"/>